<evidence type="ECO:0000313" key="6">
    <source>
        <dbReference type="EMBL" id="RXM32470.1"/>
    </source>
</evidence>
<dbReference type="InterPro" id="IPR039951">
    <property type="entry name" value="TMEM114/TMEM235"/>
</dbReference>
<gene>
    <name evidence="6" type="ORF">EOD39_0224</name>
</gene>
<feature type="transmembrane region" description="Helical" evidence="5">
    <location>
        <begin position="97"/>
        <end position="121"/>
    </location>
</feature>
<evidence type="ECO:0000256" key="1">
    <source>
        <dbReference type="ARBA" id="ARBA00004141"/>
    </source>
</evidence>
<dbReference type="PANTHER" id="PTHR20516:SF2">
    <property type="entry name" value="TRANSMEMBRANE PROTEIN 114"/>
    <property type="match status" value="1"/>
</dbReference>
<dbReference type="AlphaFoldDB" id="A0A444UB96"/>
<evidence type="ECO:0000256" key="3">
    <source>
        <dbReference type="ARBA" id="ARBA00022989"/>
    </source>
</evidence>
<dbReference type="Proteomes" id="UP000289886">
    <property type="component" value="Unassembled WGS sequence"/>
</dbReference>
<sequence length="135" mass="14934">MKLTLSALAIFVALVGVLSFIFLVVAIGTDFWYIIDASKWEHNASTHLSSHSGLWRTCNSLVTLAGVSLYVAYSAAAFKEALCLFGRKKLESIDIRFGWSLALAWISFIAELLTSMAFLLASRIVGMKRRQEQGI</sequence>
<dbReference type="InterPro" id="IPR004031">
    <property type="entry name" value="PMP22/EMP/MP20/Claudin"/>
</dbReference>
<name>A0A444UB96_ACIRT</name>
<dbReference type="EMBL" id="SCEB01214897">
    <property type="protein sequence ID" value="RXM32470.1"/>
    <property type="molecule type" value="Genomic_DNA"/>
</dbReference>
<organism evidence="6 7">
    <name type="scientific">Acipenser ruthenus</name>
    <name type="common">Sterlet sturgeon</name>
    <dbReference type="NCBI Taxonomy" id="7906"/>
    <lineage>
        <taxon>Eukaryota</taxon>
        <taxon>Metazoa</taxon>
        <taxon>Chordata</taxon>
        <taxon>Craniata</taxon>
        <taxon>Vertebrata</taxon>
        <taxon>Euteleostomi</taxon>
        <taxon>Actinopterygii</taxon>
        <taxon>Chondrostei</taxon>
        <taxon>Acipenseriformes</taxon>
        <taxon>Acipenseridae</taxon>
        <taxon>Acipenser</taxon>
    </lineage>
</organism>
<dbReference type="PANTHER" id="PTHR20516">
    <property type="entry name" value="TRANSMEMBRANE PROTEIN 114/235 FAMILY MEMBER"/>
    <property type="match status" value="1"/>
</dbReference>
<comment type="subcellular location">
    <subcellularLocation>
        <location evidence="1">Membrane</location>
        <topology evidence="1">Multi-pass membrane protein</topology>
    </subcellularLocation>
</comment>
<reference evidence="6 7" key="1">
    <citation type="submission" date="2019-01" db="EMBL/GenBank/DDBJ databases">
        <title>Draft Genome and Complete Hox-Cluster Characterization of the Sterlet Sturgeon (Acipenser ruthenus).</title>
        <authorList>
            <person name="Wei Q."/>
        </authorList>
    </citation>
    <scope>NUCLEOTIDE SEQUENCE [LARGE SCALE GENOMIC DNA]</scope>
    <source>
        <strain evidence="6">WHYD16114868_AA</strain>
        <tissue evidence="6">Blood</tissue>
    </source>
</reference>
<feature type="transmembrane region" description="Helical" evidence="5">
    <location>
        <begin position="6"/>
        <end position="33"/>
    </location>
</feature>
<dbReference type="Pfam" id="PF13903">
    <property type="entry name" value="Claudin_2"/>
    <property type="match status" value="2"/>
</dbReference>
<keyword evidence="3 5" id="KW-1133">Transmembrane helix</keyword>
<dbReference type="GO" id="GO:0016324">
    <property type="term" value="C:apical plasma membrane"/>
    <property type="evidence" value="ECO:0007669"/>
    <property type="project" value="TreeGrafter"/>
</dbReference>
<dbReference type="Gene3D" id="1.20.140.150">
    <property type="match status" value="2"/>
</dbReference>
<keyword evidence="7" id="KW-1185">Reference proteome</keyword>
<evidence type="ECO:0000256" key="2">
    <source>
        <dbReference type="ARBA" id="ARBA00022692"/>
    </source>
</evidence>
<keyword evidence="2 5" id="KW-0812">Transmembrane</keyword>
<comment type="caution">
    <text evidence="6">The sequence shown here is derived from an EMBL/GenBank/DDBJ whole genome shotgun (WGS) entry which is preliminary data.</text>
</comment>
<evidence type="ECO:0000313" key="7">
    <source>
        <dbReference type="Proteomes" id="UP000289886"/>
    </source>
</evidence>
<evidence type="ECO:0000256" key="4">
    <source>
        <dbReference type="ARBA" id="ARBA00023136"/>
    </source>
</evidence>
<proteinExistence type="predicted"/>
<protein>
    <submittedName>
        <fullName evidence="6">Transmembrane protein 114</fullName>
    </submittedName>
</protein>
<keyword evidence="4 5" id="KW-0472">Membrane</keyword>
<evidence type="ECO:0000256" key="5">
    <source>
        <dbReference type="SAM" id="Phobius"/>
    </source>
</evidence>
<accession>A0A444UB96</accession>